<proteinExistence type="predicted"/>
<gene>
    <name evidence="1" type="ORF">T4E_2161</name>
</gene>
<evidence type="ECO:0000313" key="2">
    <source>
        <dbReference type="Proteomes" id="UP000054815"/>
    </source>
</evidence>
<evidence type="ECO:0000313" key="1">
    <source>
        <dbReference type="EMBL" id="KRX90892.1"/>
    </source>
</evidence>
<organism evidence="1 2">
    <name type="scientific">Trichinella pseudospiralis</name>
    <name type="common">Parasitic roundworm</name>
    <dbReference type="NCBI Taxonomy" id="6337"/>
    <lineage>
        <taxon>Eukaryota</taxon>
        <taxon>Metazoa</taxon>
        <taxon>Ecdysozoa</taxon>
        <taxon>Nematoda</taxon>
        <taxon>Enoplea</taxon>
        <taxon>Dorylaimia</taxon>
        <taxon>Trichinellida</taxon>
        <taxon>Trichinellidae</taxon>
        <taxon>Trichinella</taxon>
    </lineage>
</organism>
<sequence length="76" mass="8903">MVTTLWWDMNNTIDPTQYRSFSTLLRDAVFVDSQNLKASKLFCLLNEQKSSHSRACLLEKMHARSYSTAMRTLTWL</sequence>
<reference evidence="1 2" key="1">
    <citation type="submission" date="2015-01" db="EMBL/GenBank/DDBJ databases">
        <title>Evolution of Trichinella species and genotypes.</title>
        <authorList>
            <person name="Korhonen P.K."/>
            <person name="Edoardo P."/>
            <person name="Giuseppe L.R."/>
            <person name="Gasser R.B."/>
        </authorList>
    </citation>
    <scope>NUCLEOTIDE SEQUENCE [LARGE SCALE GENOMIC DNA]</scope>
    <source>
        <strain evidence="1">ISS141</strain>
    </source>
</reference>
<dbReference type="AlphaFoldDB" id="A0A0V0XSV1"/>
<comment type="caution">
    <text evidence="1">The sequence shown here is derived from an EMBL/GenBank/DDBJ whole genome shotgun (WGS) entry which is preliminary data.</text>
</comment>
<accession>A0A0V0XSV1</accession>
<dbReference type="EMBL" id="JYDU01000153">
    <property type="protein sequence ID" value="KRX90892.1"/>
    <property type="molecule type" value="Genomic_DNA"/>
</dbReference>
<name>A0A0V0XSV1_TRIPS</name>
<protein>
    <submittedName>
        <fullName evidence="1">Uncharacterized protein</fullName>
    </submittedName>
</protein>
<dbReference type="Proteomes" id="UP000054815">
    <property type="component" value="Unassembled WGS sequence"/>
</dbReference>